<comment type="catalytic activity">
    <reaction evidence="6">
        <text>a 6-O-methyl-2'-deoxyguanosine in DNA + L-cysteinyl-[protein] = S-methyl-L-cysteinyl-[protein] + a 2'-deoxyguanosine in DNA</text>
        <dbReference type="Rhea" id="RHEA:24000"/>
        <dbReference type="Rhea" id="RHEA-COMP:10131"/>
        <dbReference type="Rhea" id="RHEA-COMP:10132"/>
        <dbReference type="Rhea" id="RHEA-COMP:11367"/>
        <dbReference type="Rhea" id="RHEA-COMP:11368"/>
        <dbReference type="ChEBI" id="CHEBI:29950"/>
        <dbReference type="ChEBI" id="CHEBI:82612"/>
        <dbReference type="ChEBI" id="CHEBI:85445"/>
        <dbReference type="ChEBI" id="CHEBI:85448"/>
        <dbReference type="EC" id="2.1.1.63"/>
    </reaction>
</comment>
<keyword evidence="3 8" id="KW-0808">Transferase</keyword>
<organism evidence="8 9">
    <name type="scientific">Mucilaginibacter sabulilitoris</name>
    <dbReference type="NCBI Taxonomy" id="1173583"/>
    <lineage>
        <taxon>Bacteria</taxon>
        <taxon>Pseudomonadati</taxon>
        <taxon>Bacteroidota</taxon>
        <taxon>Sphingobacteriia</taxon>
        <taxon>Sphingobacteriales</taxon>
        <taxon>Sphingobacteriaceae</taxon>
        <taxon>Mucilaginibacter</taxon>
    </lineage>
</organism>
<comment type="catalytic activity">
    <reaction evidence="1">
        <text>a 4-O-methyl-thymidine in DNA + L-cysteinyl-[protein] = a thymidine in DNA + S-methyl-L-cysteinyl-[protein]</text>
        <dbReference type="Rhea" id="RHEA:53428"/>
        <dbReference type="Rhea" id="RHEA-COMP:10131"/>
        <dbReference type="Rhea" id="RHEA-COMP:10132"/>
        <dbReference type="Rhea" id="RHEA-COMP:13555"/>
        <dbReference type="Rhea" id="RHEA-COMP:13556"/>
        <dbReference type="ChEBI" id="CHEBI:29950"/>
        <dbReference type="ChEBI" id="CHEBI:82612"/>
        <dbReference type="ChEBI" id="CHEBI:137386"/>
        <dbReference type="ChEBI" id="CHEBI:137387"/>
        <dbReference type="EC" id="2.1.1.63"/>
    </reaction>
</comment>
<dbReference type="RefSeq" id="WP_321564160.1">
    <property type="nucleotide sequence ID" value="NZ_CP139558.1"/>
</dbReference>
<dbReference type="EC" id="2.1.1.63" evidence="8"/>
<dbReference type="PANTHER" id="PTHR10815">
    <property type="entry name" value="METHYLATED-DNA--PROTEIN-CYSTEINE METHYLTRANSFERASE"/>
    <property type="match status" value="1"/>
</dbReference>
<evidence type="ECO:0000256" key="5">
    <source>
        <dbReference type="ARBA" id="ARBA00023204"/>
    </source>
</evidence>
<evidence type="ECO:0000313" key="8">
    <source>
        <dbReference type="EMBL" id="WPU95048.1"/>
    </source>
</evidence>
<dbReference type="SUPFAM" id="SSF53155">
    <property type="entry name" value="Methylated DNA-protein cysteine methyltransferase domain"/>
    <property type="match status" value="1"/>
</dbReference>
<dbReference type="InterPro" id="IPR036388">
    <property type="entry name" value="WH-like_DNA-bd_sf"/>
</dbReference>
<reference evidence="8 9" key="1">
    <citation type="submission" date="2023-11" db="EMBL/GenBank/DDBJ databases">
        <title>Analysis of the Genomes of Mucilaginibacter gossypii cycad 4 and M. sabulilitoris SNA2: microbes with the potential for plant growth promotion.</title>
        <authorList>
            <person name="Hirsch A.M."/>
            <person name="Humm E."/>
            <person name="Rubbi M."/>
            <person name="Del Vecchio G."/>
            <person name="Ha S.M."/>
            <person name="Pellegrini M."/>
            <person name="Gunsalus R.P."/>
        </authorList>
    </citation>
    <scope>NUCLEOTIDE SEQUENCE [LARGE SCALE GENOMIC DNA]</scope>
    <source>
        <strain evidence="8 9">SNA2</strain>
    </source>
</reference>
<dbReference type="PANTHER" id="PTHR10815:SF13">
    <property type="entry name" value="METHYLATED-DNA--PROTEIN-CYSTEINE METHYLTRANSFERASE"/>
    <property type="match status" value="1"/>
</dbReference>
<evidence type="ECO:0000256" key="2">
    <source>
        <dbReference type="ARBA" id="ARBA00022603"/>
    </source>
</evidence>
<keyword evidence="4" id="KW-0227">DNA damage</keyword>
<dbReference type="CDD" id="cd06445">
    <property type="entry name" value="ATase"/>
    <property type="match status" value="1"/>
</dbReference>
<protein>
    <submittedName>
        <fullName evidence="8">Methylated-DNA--[protein]-cysteine S-methyltransferase</fullName>
        <ecNumber evidence="8">2.1.1.63</ecNumber>
    </submittedName>
</protein>
<dbReference type="InterPro" id="IPR014048">
    <property type="entry name" value="MethylDNA_cys_MeTrfase_DNA-bd"/>
</dbReference>
<dbReference type="PROSITE" id="PS00374">
    <property type="entry name" value="MGMT"/>
    <property type="match status" value="1"/>
</dbReference>
<evidence type="ECO:0000256" key="4">
    <source>
        <dbReference type="ARBA" id="ARBA00022763"/>
    </source>
</evidence>
<dbReference type="Proteomes" id="UP001324380">
    <property type="component" value="Chromosome"/>
</dbReference>
<name>A0ABZ0TSB9_9SPHI</name>
<proteinExistence type="predicted"/>
<keyword evidence="2 8" id="KW-0489">Methyltransferase</keyword>
<evidence type="ECO:0000259" key="7">
    <source>
        <dbReference type="Pfam" id="PF01035"/>
    </source>
</evidence>
<evidence type="ECO:0000256" key="6">
    <source>
        <dbReference type="ARBA" id="ARBA00049348"/>
    </source>
</evidence>
<accession>A0ABZ0TSB9</accession>
<feature type="domain" description="Methylated-DNA-[protein]-cysteine S-methyltransferase DNA binding" evidence="7">
    <location>
        <begin position="137"/>
        <end position="213"/>
    </location>
</feature>
<dbReference type="NCBIfam" id="TIGR00589">
    <property type="entry name" value="ogt"/>
    <property type="match status" value="1"/>
</dbReference>
<dbReference type="InterPro" id="IPR036217">
    <property type="entry name" value="MethylDNA_cys_MeTrfase_DNAb"/>
</dbReference>
<evidence type="ECO:0000256" key="3">
    <source>
        <dbReference type="ARBA" id="ARBA00022679"/>
    </source>
</evidence>
<keyword evidence="9" id="KW-1185">Reference proteome</keyword>
<dbReference type="InterPro" id="IPR036631">
    <property type="entry name" value="MGMT_N_sf"/>
</dbReference>
<keyword evidence="5" id="KW-0234">DNA repair</keyword>
<dbReference type="GO" id="GO:0003908">
    <property type="term" value="F:methylated-DNA-[protein]-cysteine S-methyltransferase activity"/>
    <property type="evidence" value="ECO:0007669"/>
    <property type="project" value="UniProtKB-EC"/>
</dbReference>
<dbReference type="Gene3D" id="3.30.160.70">
    <property type="entry name" value="Methylated DNA-protein cysteine methyltransferase domain"/>
    <property type="match status" value="1"/>
</dbReference>
<evidence type="ECO:0000313" key="9">
    <source>
        <dbReference type="Proteomes" id="UP001324380"/>
    </source>
</evidence>
<dbReference type="SUPFAM" id="SSF46767">
    <property type="entry name" value="Methylated DNA-protein cysteine methyltransferase, C-terminal domain"/>
    <property type="match status" value="1"/>
</dbReference>
<dbReference type="GO" id="GO:0032259">
    <property type="term" value="P:methylation"/>
    <property type="evidence" value="ECO:0007669"/>
    <property type="project" value="UniProtKB-KW"/>
</dbReference>
<sequence>MKAQLNLFSNGLTGTDNSSAILDKAVLKERIKNTHFQSAHPSFIIVKWEAGDELLPMYYTIEETPLGEVLIAATSKGITYLGFIVKDETKAIADVKKRFPESNLMAGSTDWHIAAINRIENPETEQPLHLHLKGTEYQLSIWEKLLLIPFGGVTNYKMLGDGNPDSREIGAAVGANPVGYLIPCHRVIRADGNFYGFFWGNKVKAHLLTYEAVCAVN</sequence>
<gene>
    <name evidence="8" type="ORF">SNE25_05860</name>
</gene>
<dbReference type="EMBL" id="CP139558">
    <property type="protein sequence ID" value="WPU95048.1"/>
    <property type="molecule type" value="Genomic_DNA"/>
</dbReference>
<dbReference type="InterPro" id="IPR001497">
    <property type="entry name" value="MethylDNA_cys_MeTrfase_AS"/>
</dbReference>
<evidence type="ECO:0000256" key="1">
    <source>
        <dbReference type="ARBA" id="ARBA00001286"/>
    </source>
</evidence>
<dbReference type="Gene3D" id="1.10.10.10">
    <property type="entry name" value="Winged helix-like DNA-binding domain superfamily/Winged helix DNA-binding domain"/>
    <property type="match status" value="1"/>
</dbReference>
<dbReference type="Pfam" id="PF01035">
    <property type="entry name" value="DNA_binding_1"/>
    <property type="match status" value="1"/>
</dbReference>